<feature type="domain" description="Helicase C-terminal" evidence="5">
    <location>
        <begin position="51"/>
        <end position="261"/>
    </location>
</feature>
<sequence length="548" mass="63160">MSATPDLQIISLLPEKNEQKLIMKIDNCSPFNISQIRIKANSVKEAVATVPAKQAVDFIHEMLTKQKPIGNILCFTSGKMECEDICEQTIQGLKDNNNVVCVDFSQFKNMNVYAVHEELRKISAKSDKLVVVPIVMAGQATELEKTIASDPIPEDFSHKCIKVIAATNIAETSITIEDLVCLIDSGMFKEASWDDKKGIRILKEKQISAAQRTQRVGRVGRVRDGFAYLIDVDSSQKVEQQKPEISRIDLKQIILELRDIQINLEDIKNSLPTQPDSDQLKYNLETLQKVQALDENYQITELGKKLAQYQDINPLAGIIFEKLLKQNGQLYLLISIFAYFLSQTHNFIQNYQSGIAKDCFTEESDIATMIKCVIAIEEIEEGQRQQFCVLQEVQFSVFQKQELKQKMFLGQYQKQITYNITFQVKQHYKMILFTSQQNKQILAYYFLYQMNMLNQQMNNNFICTKIIKIVLNSILFQILMQNHDIFTNLIVQRNKLSVLNGKDVEMQYLIVTCTFLIQNLMKHMIYMLEITCIDYKIAINQHIVQTYL</sequence>
<evidence type="ECO:0000313" key="6">
    <source>
        <dbReference type="EMBL" id="CAI9955485.1"/>
    </source>
</evidence>
<gene>
    <name evidence="6" type="ORF">HINF_LOCUS43130</name>
    <name evidence="7" type="ORF">HINF_LOCUS5317</name>
</gene>
<dbReference type="Gene3D" id="1.20.120.1080">
    <property type="match status" value="1"/>
</dbReference>
<organism evidence="6">
    <name type="scientific">Hexamita inflata</name>
    <dbReference type="NCBI Taxonomy" id="28002"/>
    <lineage>
        <taxon>Eukaryota</taxon>
        <taxon>Metamonada</taxon>
        <taxon>Diplomonadida</taxon>
        <taxon>Hexamitidae</taxon>
        <taxon>Hexamitinae</taxon>
        <taxon>Hexamita</taxon>
    </lineage>
</organism>
<reference evidence="6" key="1">
    <citation type="submission" date="2023-06" db="EMBL/GenBank/DDBJ databases">
        <authorList>
            <person name="Kurt Z."/>
        </authorList>
    </citation>
    <scope>NUCLEOTIDE SEQUENCE</scope>
</reference>
<dbReference type="InterPro" id="IPR001650">
    <property type="entry name" value="Helicase_C-like"/>
</dbReference>
<dbReference type="Proteomes" id="UP001642409">
    <property type="component" value="Unassembled WGS sequence"/>
</dbReference>
<keyword evidence="2" id="KW-0378">Hydrolase</keyword>
<dbReference type="Pfam" id="PF00271">
    <property type="entry name" value="Helicase_C"/>
    <property type="match status" value="1"/>
</dbReference>
<evidence type="ECO:0000256" key="3">
    <source>
        <dbReference type="ARBA" id="ARBA00022806"/>
    </source>
</evidence>
<dbReference type="AlphaFoldDB" id="A0AA86QAU1"/>
<dbReference type="InterPro" id="IPR048333">
    <property type="entry name" value="HA2_WH"/>
</dbReference>
<dbReference type="SUPFAM" id="SSF52540">
    <property type="entry name" value="P-loop containing nucleoside triphosphate hydrolases"/>
    <property type="match status" value="1"/>
</dbReference>
<name>A0AA86QAU1_9EUKA</name>
<proteinExistence type="predicted"/>
<dbReference type="InterPro" id="IPR027417">
    <property type="entry name" value="P-loop_NTPase"/>
</dbReference>
<dbReference type="Gene3D" id="3.40.50.300">
    <property type="entry name" value="P-loop containing nucleotide triphosphate hydrolases"/>
    <property type="match status" value="1"/>
</dbReference>
<evidence type="ECO:0000256" key="2">
    <source>
        <dbReference type="ARBA" id="ARBA00022801"/>
    </source>
</evidence>
<dbReference type="PANTHER" id="PTHR18934:SF99">
    <property type="entry name" value="ATP-DEPENDENT RNA HELICASE DHX37-RELATED"/>
    <property type="match status" value="1"/>
</dbReference>
<dbReference type="GO" id="GO:0005524">
    <property type="term" value="F:ATP binding"/>
    <property type="evidence" value="ECO:0007669"/>
    <property type="project" value="UniProtKB-KW"/>
</dbReference>
<reference evidence="7 8" key="2">
    <citation type="submission" date="2024-07" db="EMBL/GenBank/DDBJ databases">
        <authorList>
            <person name="Akdeniz Z."/>
        </authorList>
    </citation>
    <scope>NUCLEOTIDE SEQUENCE [LARGE SCALE GENOMIC DNA]</scope>
</reference>
<accession>A0AA86QAU1</accession>
<dbReference type="SMART" id="SM00490">
    <property type="entry name" value="HELICc"/>
    <property type="match status" value="1"/>
</dbReference>
<dbReference type="GO" id="GO:0004386">
    <property type="term" value="F:helicase activity"/>
    <property type="evidence" value="ECO:0007669"/>
    <property type="project" value="UniProtKB-KW"/>
</dbReference>
<evidence type="ECO:0000313" key="7">
    <source>
        <dbReference type="EMBL" id="CAL5979170.1"/>
    </source>
</evidence>
<keyword evidence="4" id="KW-0067">ATP-binding</keyword>
<dbReference type="PROSITE" id="PS51194">
    <property type="entry name" value="HELICASE_CTER"/>
    <property type="match status" value="1"/>
</dbReference>
<keyword evidence="8" id="KW-1185">Reference proteome</keyword>
<keyword evidence="1" id="KW-0547">Nucleotide-binding</keyword>
<dbReference type="PANTHER" id="PTHR18934">
    <property type="entry name" value="ATP-DEPENDENT RNA HELICASE"/>
    <property type="match status" value="1"/>
</dbReference>
<evidence type="ECO:0000256" key="4">
    <source>
        <dbReference type="ARBA" id="ARBA00022840"/>
    </source>
</evidence>
<dbReference type="GO" id="GO:0003723">
    <property type="term" value="F:RNA binding"/>
    <property type="evidence" value="ECO:0007669"/>
    <property type="project" value="TreeGrafter"/>
</dbReference>
<dbReference type="Pfam" id="PF04408">
    <property type="entry name" value="WHD_HA2"/>
    <property type="match status" value="1"/>
</dbReference>
<keyword evidence="3 6" id="KW-0347">Helicase</keyword>
<dbReference type="GO" id="GO:0016787">
    <property type="term" value="F:hydrolase activity"/>
    <property type="evidence" value="ECO:0007669"/>
    <property type="project" value="UniProtKB-KW"/>
</dbReference>
<evidence type="ECO:0000259" key="5">
    <source>
        <dbReference type="PROSITE" id="PS51194"/>
    </source>
</evidence>
<protein>
    <submittedName>
        <fullName evidence="6">Pre-mRNA splicing factor RNA helicase</fullName>
    </submittedName>
    <submittedName>
        <fullName evidence="7">Pre-mRNA_splicing factor RNA helicase</fullName>
    </submittedName>
</protein>
<comment type="caution">
    <text evidence="6">The sequence shown here is derived from an EMBL/GenBank/DDBJ whole genome shotgun (WGS) entry which is preliminary data.</text>
</comment>
<evidence type="ECO:0000256" key="1">
    <source>
        <dbReference type="ARBA" id="ARBA00022741"/>
    </source>
</evidence>
<evidence type="ECO:0000313" key="8">
    <source>
        <dbReference type="Proteomes" id="UP001642409"/>
    </source>
</evidence>
<dbReference type="EMBL" id="CATOUU010000865">
    <property type="protein sequence ID" value="CAI9955485.1"/>
    <property type="molecule type" value="Genomic_DNA"/>
</dbReference>
<dbReference type="EMBL" id="CAXDID020000010">
    <property type="protein sequence ID" value="CAL5979170.1"/>
    <property type="molecule type" value="Genomic_DNA"/>
</dbReference>